<dbReference type="PRINTS" id="PR01038">
    <property type="entry name" value="TRNASYNTHARG"/>
</dbReference>
<dbReference type="Proteomes" id="UP000006004">
    <property type="component" value="Unassembled WGS sequence"/>
</dbReference>
<proteinExistence type="inferred from homology"/>
<evidence type="ECO:0000256" key="11">
    <source>
        <dbReference type="HAMAP-Rule" id="MF_00123"/>
    </source>
</evidence>
<dbReference type="InterPro" id="IPR014729">
    <property type="entry name" value="Rossmann-like_a/b/a_fold"/>
</dbReference>
<name>C5NX33_9BACL</name>
<evidence type="ECO:0000256" key="3">
    <source>
        <dbReference type="ARBA" id="ARBA00011245"/>
    </source>
</evidence>
<evidence type="ECO:0000313" key="15">
    <source>
        <dbReference type="EMBL" id="EER68243.1"/>
    </source>
</evidence>
<dbReference type="CDD" id="cd07956">
    <property type="entry name" value="Anticodon_Ia_Arg"/>
    <property type="match status" value="1"/>
</dbReference>
<dbReference type="FunFam" id="1.10.730.10:FF:000008">
    <property type="entry name" value="Arginine--tRNA ligase"/>
    <property type="match status" value="1"/>
</dbReference>
<evidence type="ECO:0000256" key="2">
    <source>
        <dbReference type="ARBA" id="ARBA00005594"/>
    </source>
</evidence>
<dbReference type="EMBL" id="ACDZ02000012">
    <property type="protein sequence ID" value="EER68243.1"/>
    <property type="molecule type" value="Genomic_DNA"/>
</dbReference>
<evidence type="ECO:0000256" key="1">
    <source>
        <dbReference type="ARBA" id="ARBA00004496"/>
    </source>
</evidence>
<dbReference type="GO" id="GO:0004814">
    <property type="term" value="F:arginine-tRNA ligase activity"/>
    <property type="evidence" value="ECO:0007669"/>
    <property type="project" value="UniProtKB-UniRule"/>
</dbReference>
<keyword evidence="4 11" id="KW-0963">Cytoplasm</keyword>
<dbReference type="Gene3D" id="1.10.730.10">
    <property type="entry name" value="Isoleucyl-tRNA Synthetase, Domain 1"/>
    <property type="match status" value="1"/>
</dbReference>
<keyword evidence="6 11" id="KW-0547">Nucleotide-binding</keyword>
<dbReference type="GO" id="GO:0006420">
    <property type="term" value="P:arginyl-tRNA aminoacylation"/>
    <property type="evidence" value="ECO:0007669"/>
    <property type="project" value="UniProtKB-UniRule"/>
</dbReference>
<evidence type="ECO:0000256" key="4">
    <source>
        <dbReference type="ARBA" id="ARBA00022490"/>
    </source>
</evidence>
<dbReference type="AlphaFoldDB" id="C5NX33"/>
<comment type="subunit">
    <text evidence="3 11">Monomer.</text>
</comment>
<dbReference type="FunFam" id="3.40.50.620:FF:000062">
    <property type="entry name" value="Arginine--tRNA ligase"/>
    <property type="match status" value="1"/>
</dbReference>
<reference evidence="15" key="2">
    <citation type="submission" date="2009-06" db="EMBL/GenBank/DDBJ databases">
        <authorList>
            <person name="Sebastian Y."/>
            <person name="Madupu R."/>
            <person name="Durkin A.S."/>
            <person name="Torralba M."/>
            <person name="Methe B."/>
            <person name="Sutton G.G."/>
            <person name="Strausberg R.L."/>
            <person name="Nelson K.E."/>
        </authorList>
    </citation>
    <scope>NUCLEOTIDE SEQUENCE [LARGE SCALE GENOMIC DNA]</scope>
    <source>
        <strain evidence="15">ATCC 10379</strain>
    </source>
</reference>
<keyword evidence="5 11" id="KW-0436">Ligase</keyword>
<evidence type="ECO:0000259" key="14">
    <source>
        <dbReference type="SMART" id="SM01016"/>
    </source>
</evidence>
<dbReference type="InterPro" id="IPR001412">
    <property type="entry name" value="aa-tRNA-synth_I_CS"/>
</dbReference>
<dbReference type="Pfam" id="PF03485">
    <property type="entry name" value="Arg_tRNA_synt_N"/>
    <property type="match status" value="1"/>
</dbReference>
<dbReference type="PROSITE" id="PS00178">
    <property type="entry name" value="AA_TRNA_LIGASE_I"/>
    <property type="match status" value="1"/>
</dbReference>
<dbReference type="NCBIfam" id="TIGR00456">
    <property type="entry name" value="argS"/>
    <property type="match status" value="1"/>
</dbReference>
<evidence type="ECO:0000256" key="10">
    <source>
        <dbReference type="ARBA" id="ARBA00049339"/>
    </source>
</evidence>
<dbReference type="SUPFAM" id="SSF55190">
    <property type="entry name" value="Arginyl-tRNA synthetase (ArgRS), N-terminal 'additional' domain"/>
    <property type="match status" value="1"/>
</dbReference>
<comment type="similarity">
    <text evidence="2 11 12">Belongs to the class-I aminoacyl-tRNA synthetase family.</text>
</comment>
<dbReference type="PANTHER" id="PTHR11956:SF5">
    <property type="entry name" value="ARGININE--TRNA LIGASE, CYTOPLASMIC"/>
    <property type="match status" value="1"/>
</dbReference>
<dbReference type="InterPro" id="IPR008909">
    <property type="entry name" value="DALR_anticod-bd"/>
</dbReference>
<dbReference type="GO" id="GO:0005524">
    <property type="term" value="F:ATP binding"/>
    <property type="evidence" value="ECO:0007669"/>
    <property type="project" value="UniProtKB-UniRule"/>
</dbReference>
<dbReference type="InterPro" id="IPR005148">
    <property type="entry name" value="Arg-tRNA-synth_N"/>
</dbReference>
<comment type="subcellular location">
    <subcellularLocation>
        <location evidence="1 11">Cytoplasm</location>
    </subcellularLocation>
</comment>
<dbReference type="PANTHER" id="PTHR11956">
    <property type="entry name" value="ARGINYL-TRNA SYNTHETASE"/>
    <property type="match status" value="1"/>
</dbReference>
<accession>C5NX33</accession>
<keyword evidence="8 11" id="KW-0648">Protein biosynthesis</keyword>
<dbReference type="FunFam" id="3.30.1360.70:FF:000003">
    <property type="entry name" value="Arginine--tRNA ligase"/>
    <property type="match status" value="1"/>
</dbReference>
<dbReference type="Pfam" id="PF00750">
    <property type="entry name" value="tRNA-synt_1d"/>
    <property type="match status" value="1"/>
</dbReference>
<organism evidence="15 16">
    <name type="scientific">Gemella haemolysans ATCC 10379</name>
    <dbReference type="NCBI Taxonomy" id="546270"/>
    <lineage>
        <taxon>Bacteria</taxon>
        <taxon>Bacillati</taxon>
        <taxon>Bacillota</taxon>
        <taxon>Bacilli</taxon>
        <taxon>Bacillales</taxon>
        <taxon>Gemellaceae</taxon>
        <taxon>Gemella</taxon>
    </lineage>
</organism>
<dbReference type="SUPFAM" id="SSF47323">
    <property type="entry name" value="Anticodon-binding domain of a subclass of class I aminoacyl-tRNA synthetases"/>
    <property type="match status" value="1"/>
</dbReference>
<dbReference type="Gene3D" id="3.30.1360.70">
    <property type="entry name" value="Arginyl tRNA synthetase N-terminal domain"/>
    <property type="match status" value="1"/>
</dbReference>
<evidence type="ECO:0000259" key="13">
    <source>
        <dbReference type="SMART" id="SM00836"/>
    </source>
</evidence>
<evidence type="ECO:0000256" key="8">
    <source>
        <dbReference type="ARBA" id="ARBA00022917"/>
    </source>
</evidence>
<dbReference type="InterPro" id="IPR035684">
    <property type="entry name" value="ArgRS_core"/>
</dbReference>
<keyword evidence="9 11" id="KW-0030">Aminoacyl-tRNA synthetase</keyword>
<dbReference type="InterPro" id="IPR036695">
    <property type="entry name" value="Arg-tRNA-synth_N_sf"/>
</dbReference>
<dbReference type="HAMAP" id="MF_00123">
    <property type="entry name" value="Arg_tRNA_synth"/>
    <property type="match status" value="1"/>
</dbReference>
<dbReference type="EC" id="6.1.1.19" evidence="11"/>
<feature type="domain" description="Arginyl tRNA synthetase N-terminal" evidence="14">
    <location>
        <begin position="4"/>
        <end position="85"/>
    </location>
</feature>
<evidence type="ECO:0000256" key="5">
    <source>
        <dbReference type="ARBA" id="ARBA00022598"/>
    </source>
</evidence>
<dbReference type="SMART" id="SM00836">
    <property type="entry name" value="DALR_1"/>
    <property type="match status" value="1"/>
</dbReference>
<dbReference type="Pfam" id="PF05746">
    <property type="entry name" value="DALR_1"/>
    <property type="match status" value="1"/>
</dbReference>
<reference evidence="15" key="1">
    <citation type="submission" date="2009-01" db="EMBL/GenBank/DDBJ databases">
        <authorList>
            <person name="Fulton L."/>
            <person name="Clifton S."/>
            <person name="Chinwalla A.T."/>
            <person name="Mitreva M."/>
            <person name="Sodergren E."/>
            <person name="Weinstock G."/>
            <person name="Clifton S."/>
            <person name="Dooling D.J."/>
            <person name="Fulton B."/>
            <person name="Minx P."/>
            <person name="Pepin K.H."/>
            <person name="Johnson M."/>
            <person name="Bhonagiri V."/>
            <person name="Nash W.E."/>
            <person name="Mardis E.R."/>
            <person name="Wilson R.K."/>
        </authorList>
    </citation>
    <scope>NUCLEOTIDE SEQUENCE [LARGE SCALE GENOMIC DNA]</scope>
    <source>
        <strain evidence="15">ATCC 10379</strain>
    </source>
</reference>
<dbReference type="InterPro" id="IPR001278">
    <property type="entry name" value="Arg-tRNA-ligase"/>
</dbReference>
<dbReference type="GO" id="GO:0005737">
    <property type="term" value="C:cytoplasm"/>
    <property type="evidence" value="ECO:0007669"/>
    <property type="project" value="UniProtKB-SubCell"/>
</dbReference>
<dbReference type="SMART" id="SM01016">
    <property type="entry name" value="Arg_tRNA_synt_N"/>
    <property type="match status" value="1"/>
</dbReference>
<keyword evidence="7 11" id="KW-0067">ATP-binding</keyword>
<dbReference type="Gene3D" id="3.40.50.620">
    <property type="entry name" value="HUPs"/>
    <property type="match status" value="1"/>
</dbReference>
<sequence>MVKNKIVELIQNSLAKLEIDGVDIHVETPKNTDNGDFSSNVAMQLTRVLRKNPRVIAEEIISNIEEDEAVEKIEIAGPGFINFFVKKSSLGSVVGKILEDDFKYGENNIGQGRKVLLEYVSANPTGTLHVGHARNAAYSDSLARIMKKSGYDLSREYYINDAGNQINNLVISAITRYKQALGMDAEMPEDAYHGEDIKVLGQKLKDEFGESLLEREDLNEFIREYAVAYEMENIKKDLGDFGLEYDVFFSEKSLYENGLVDKALESLREQGFVYEKDGALWLETTALGTGDDKDRVLIKADGSLTYLTSDIAYHKNKLDRGFDLLLDVLGADHHGYVARLKASVVAMGYKADQLEALIMQMVQLLNNGEVVKMSKRTGKAITLRDLIDEVGADAARYFLVMRSADSHLDFDFAVAKEQSSDNPLYYVQYAHARICSILRQAAEQAEYDVKNCDYELLTDEYSVDLLKNLAYYPEIVAQAAKNYEPHRICNYLQSLASSFHKFYNNNKVITENKEQTQSYLALITAVKITLRNALDLIGVSAPEKM</sequence>
<feature type="domain" description="DALR anticodon binding" evidence="13">
    <location>
        <begin position="427"/>
        <end position="545"/>
    </location>
</feature>
<comment type="catalytic activity">
    <reaction evidence="10 11">
        <text>tRNA(Arg) + L-arginine + ATP = L-arginyl-tRNA(Arg) + AMP + diphosphate</text>
        <dbReference type="Rhea" id="RHEA:20301"/>
        <dbReference type="Rhea" id="RHEA-COMP:9658"/>
        <dbReference type="Rhea" id="RHEA-COMP:9673"/>
        <dbReference type="ChEBI" id="CHEBI:30616"/>
        <dbReference type="ChEBI" id="CHEBI:32682"/>
        <dbReference type="ChEBI" id="CHEBI:33019"/>
        <dbReference type="ChEBI" id="CHEBI:78442"/>
        <dbReference type="ChEBI" id="CHEBI:78513"/>
        <dbReference type="ChEBI" id="CHEBI:456215"/>
        <dbReference type="EC" id="6.1.1.19"/>
    </reaction>
</comment>
<comment type="caution">
    <text evidence="15">The sequence shown here is derived from an EMBL/GenBank/DDBJ whole genome shotgun (WGS) entry which is preliminary data.</text>
</comment>
<dbReference type="SUPFAM" id="SSF52374">
    <property type="entry name" value="Nucleotidylyl transferase"/>
    <property type="match status" value="1"/>
</dbReference>
<dbReference type="InterPro" id="IPR009080">
    <property type="entry name" value="tRNAsynth_Ia_anticodon-bd"/>
</dbReference>
<evidence type="ECO:0000256" key="9">
    <source>
        <dbReference type="ARBA" id="ARBA00023146"/>
    </source>
</evidence>
<evidence type="ECO:0000313" key="16">
    <source>
        <dbReference type="Proteomes" id="UP000006004"/>
    </source>
</evidence>
<evidence type="ECO:0000256" key="6">
    <source>
        <dbReference type="ARBA" id="ARBA00022741"/>
    </source>
</evidence>
<evidence type="ECO:0000256" key="7">
    <source>
        <dbReference type="ARBA" id="ARBA00022840"/>
    </source>
</evidence>
<dbReference type="eggNOG" id="COG0018">
    <property type="taxonomic scope" value="Bacteria"/>
</dbReference>
<dbReference type="CDD" id="cd00671">
    <property type="entry name" value="ArgRS_core"/>
    <property type="match status" value="1"/>
</dbReference>
<keyword evidence="16" id="KW-1185">Reference proteome</keyword>
<gene>
    <name evidence="11 15" type="primary">argS</name>
    <name evidence="15" type="ORF">GEMHA0001_0721</name>
</gene>
<feature type="short sequence motif" description="'HIGH' region" evidence="11">
    <location>
        <begin position="122"/>
        <end position="132"/>
    </location>
</feature>
<evidence type="ECO:0000256" key="12">
    <source>
        <dbReference type="RuleBase" id="RU363038"/>
    </source>
</evidence>
<protein>
    <recommendedName>
        <fullName evidence="11">Arginine--tRNA ligase</fullName>
        <ecNumber evidence="11">6.1.1.19</ecNumber>
    </recommendedName>
    <alternativeName>
        <fullName evidence="11">Arginyl-tRNA synthetase</fullName>
        <shortName evidence="11">ArgRS</shortName>
    </alternativeName>
</protein>